<dbReference type="CDD" id="cd12203">
    <property type="entry name" value="GT1"/>
    <property type="match status" value="1"/>
</dbReference>
<dbReference type="GO" id="GO:0003677">
    <property type="term" value="F:DNA binding"/>
    <property type="evidence" value="ECO:0007669"/>
    <property type="project" value="UniProtKB-KW"/>
</dbReference>
<evidence type="ECO:0000313" key="7">
    <source>
        <dbReference type="EMBL" id="GAV59830.1"/>
    </source>
</evidence>
<dbReference type="Proteomes" id="UP000187406">
    <property type="component" value="Unassembled WGS sequence"/>
</dbReference>
<dbReference type="PROSITE" id="PS50090">
    <property type="entry name" value="MYB_LIKE"/>
    <property type="match status" value="1"/>
</dbReference>
<dbReference type="Gene3D" id="1.10.10.60">
    <property type="entry name" value="Homeodomain-like"/>
    <property type="match status" value="1"/>
</dbReference>
<comment type="subcellular location">
    <subcellularLocation>
        <location evidence="1">Nucleus</location>
    </subcellularLocation>
</comment>
<evidence type="ECO:0000256" key="2">
    <source>
        <dbReference type="ARBA" id="ARBA00023015"/>
    </source>
</evidence>
<dbReference type="GO" id="GO:0006355">
    <property type="term" value="P:regulation of DNA-templated transcription"/>
    <property type="evidence" value="ECO:0007669"/>
    <property type="project" value="UniProtKB-ARBA"/>
</dbReference>
<name>A0A1Q3AVW9_CEPFO</name>
<dbReference type="PANTHER" id="PTHR21654:SF7">
    <property type="entry name" value="HOMEODOMAIN-LIKE SUPERFAMILY PROTEIN"/>
    <property type="match status" value="1"/>
</dbReference>
<dbReference type="InParanoid" id="A0A1Q3AVW9"/>
<dbReference type="Pfam" id="PF13837">
    <property type="entry name" value="Myb_DNA-bind_4"/>
    <property type="match status" value="1"/>
</dbReference>
<sequence>MRVMEKQEQMHKQLIEMIEKNEKERIGKEEAWKRQEMERWKRDEELRAQEAARSMDLISLIQKVLGNEIEVTKPSMISSGEGDGRKALIRKASTCNHNNRRWPDAEAQALIMLRTSLEHKFREVGSKCSIWDEISVGMHNLGYNRTARKCKEKWENMNKYFKRAMEKGKKPHDNGKTCSYFNELGSLYRNGLVNSGNILNYTNNEIVATISGGEILDNNYL</sequence>
<dbReference type="InterPro" id="IPR001005">
    <property type="entry name" value="SANT/Myb"/>
</dbReference>
<keyword evidence="5" id="KW-0539">Nucleus</keyword>
<evidence type="ECO:0000256" key="3">
    <source>
        <dbReference type="ARBA" id="ARBA00023125"/>
    </source>
</evidence>
<dbReference type="InterPro" id="IPR044822">
    <property type="entry name" value="Myb_DNA-bind_4"/>
</dbReference>
<evidence type="ECO:0000313" key="8">
    <source>
        <dbReference type="Proteomes" id="UP000187406"/>
    </source>
</evidence>
<comment type="caution">
    <text evidence="7">The sequence shown here is derived from an EMBL/GenBank/DDBJ whole genome shotgun (WGS) entry which is preliminary data.</text>
</comment>
<dbReference type="PANTHER" id="PTHR21654">
    <property type="entry name" value="FI21293P1"/>
    <property type="match status" value="1"/>
</dbReference>
<dbReference type="FunFam" id="1.10.10.60:FF:000092">
    <property type="entry name" value="Trihelix transcription factor GT-2"/>
    <property type="match status" value="1"/>
</dbReference>
<dbReference type="GO" id="GO:0005634">
    <property type="term" value="C:nucleus"/>
    <property type="evidence" value="ECO:0007669"/>
    <property type="project" value="UniProtKB-SubCell"/>
</dbReference>
<evidence type="ECO:0000256" key="4">
    <source>
        <dbReference type="ARBA" id="ARBA00023163"/>
    </source>
</evidence>
<reference evidence="8" key="1">
    <citation type="submission" date="2016-04" db="EMBL/GenBank/DDBJ databases">
        <title>Cephalotus genome sequencing.</title>
        <authorList>
            <person name="Fukushima K."/>
            <person name="Hasebe M."/>
            <person name="Fang X."/>
        </authorList>
    </citation>
    <scope>NUCLEOTIDE SEQUENCE [LARGE SCALE GENOMIC DNA]</scope>
    <source>
        <strain evidence="8">cv. St1</strain>
    </source>
</reference>
<protein>
    <submittedName>
        <fullName evidence="7">Myb_DNA-bind_4 domain-containing protein</fullName>
    </submittedName>
</protein>
<proteinExistence type="predicted"/>
<dbReference type="STRING" id="3775.A0A1Q3AVW9"/>
<gene>
    <name evidence="7" type="ORF">CFOL_v3_03361</name>
</gene>
<dbReference type="EMBL" id="BDDD01000126">
    <property type="protein sequence ID" value="GAV59830.1"/>
    <property type="molecule type" value="Genomic_DNA"/>
</dbReference>
<keyword evidence="8" id="KW-1185">Reference proteome</keyword>
<dbReference type="AlphaFoldDB" id="A0A1Q3AVW9"/>
<keyword evidence="4" id="KW-0804">Transcription</keyword>
<feature type="domain" description="Myb-like" evidence="6">
    <location>
        <begin position="94"/>
        <end position="158"/>
    </location>
</feature>
<dbReference type="SUPFAM" id="SSF46689">
    <property type="entry name" value="Homeodomain-like"/>
    <property type="match status" value="1"/>
</dbReference>
<keyword evidence="2" id="KW-0805">Transcription regulation</keyword>
<evidence type="ECO:0000256" key="5">
    <source>
        <dbReference type="ARBA" id="ARBA00023242"/>
    </source>
</evidence>
<dbReference type="InterPro" id="IPR009057">
    <property type="entry name" value="Homeodomain-like_sf"/>
</dbReference>
<evidence type="ECO:0000256" key="1">
    <source>
        <dbReference type="ARBA" id="ARBA00004123"/>
    </source>
</evidence>
<dbReference type="FunCoup" id="A0A1Q3AVW9">
    <property type="interactions" value="367"/>
</dbReference>
<evidence type="ECO:0000259" key="6">
    <source>
        <dbReference type="PROSITE" id="PS50090"/>
    </source>
</evidence>
<accession>A0A1Q3AVW9</accession>
<dbReference type="OrthoDB" id="691673at2759"/>
<organism evidence="7 8">
    <name type="scientific">Cephalotus follicularis</name>
    <name type="common">Albany pitcher plant</name>
    <dbReference type="NCBI Taxonomy" id="3775"/>
    <lineage>
        <taxon>Eukaryota</taxon>
        <taxon>Viridiplantae</taxon>
        <taxon>Streptophyta</taxon>
        <taxon>Embryophyta</taxon>
        <taxon>Tracheophyta</taxon>
        <taxon>Spermatophyta</taxon>
        <taxon>Magnoliopsida</taxon>
        <taxon>eudicotyledons</taxon>
        <taxon>Gunneridae</taxon>
        <taxon>Pentapetalae</taxon>
        <taxon>rosids</taxon>
        <taxon>fabids</taxon>
        <taxon>Oxalidales</taxon>
        <taxon>Cephalotaceae</taxon>
        <taxon>Cephalotus</taxon>
    </lineage>
</organism>
<keyword evidence="3" id="KW-0238">DNA-binding</keyword>